<dbReference type="PANTHER" id="PTHR36933:SF1">
    <property type="entry name" value="SLL0788 PROTEIN"/>
    <property type="match status" value="1"/>
</dbReference>
<feature type="region of interest" description="Disordered" evidence="1">
    <location>
        <begin position="124"/>
        <end position="149"/>
    </location>
</feature>
<evidence type="ECO:0000313" key="4">
    <source>
        <dbReference type="Proteomes" id="UP000190675"/>
    </source>
</evidence>
<evidence type="ECO:0000313" key="3">
    <source>
        <dbReference type="EMBL" id="SHG91202.1"/>
    </source>
</evidence>
<dbReference type="Pfam" id="PF03713">
    <property type="entry name" value="DUF305"/>
    <property type="match status" value="1"/>
</dbReference>
<evidence type="ECO:0000259" key="2">
    <source>
        <dbReference type="Pfam" id="PF03713"/>
    </source>
</evidence>
<reference evidence="3 4" key="1">
    <citation type="submission" date="2016-11" db="EMBL/GenBank/DDBJ databases">
        <authorList>
            <person name="Jaros S."/>
            <person name="Januszkiewicz K."/>
            <person name="Wedrychowicz H."/>
        </authorList>
    </citation>
    <scope>NUCLEOTIDE SEQUENCE [LARGE SCALE GENOMIC DNA]</scope>
    <source>
        <strain evidence="3 4">GAS242</strain>
    </source>
</reference>
<dbReference type="PANTHER" id="PTHR36933">
    <property type="entry name" value="SLL0788 PROTEIN"/>
    <property type="match status" value="1"/>
</dbReference>
<dbReference type="InterPro" id="IPR012347">
    <property type="entry name" value="Ferritin-like"/>
</dbReference>
<protein>
    <recommendedName>
        <fullName evidence="2">DUF305 domain-containing protein</fullName>
    </recommendedName>
</protein>
<sequence length="149" mass="16584">MASWHSSVRKRLVPLAMTVSILTTTPIVFAHDQTRTRHVPAAASNRTELQFIVDNELAISKMSLDMSEMADPTGDVDRDFVALMIPHHQGAIDMARAELKYGHNEELRRLAQSIIVEREHEMSAMRGAVGETPPSKTNDKTPPESEGRP</sequence>
<dbReference type="Gene3D" id="1.20.1260.10">
    <property type="match status" value="1"/>
</dbReference>
<feature type="domain" description="DUF305" evidence="2">
    <location>
        <begin position="59"/>
        <end position="127"/>
    </location>
</feature>
<accession>A0A1M5NNU0</accession>
<name>A0A1M5NNU0_9BRAD</name>
<dbReference type="InterPro" id="IPR005183">
    <property type="entry name" value="DUF305_CopM-like"/>
</dbReference>
<proteinExistence type="predicted"/>
<dbReference type="Proteomes" id="UP000190675">
    <property type="component" value="Chromosome I"/>
</dbReference>
<dbReference type="EMBL" id="LT670818">
    <property type="protein sequence ID" value="SHG91202.1"/>
    <property type="molecule type" value="Genomic_DNA"/>
</dbReference>
<evidence type="ECO:0000256" key="1">
    <source>
        <dbReference type="SAM" id="MobiDB-lite"/>
    </source>
</evidence>
<feature type="compositionally biased region" description="Basic and acidic residues" evidence="1">
    <location>
        <begin position="137"/>
        <end position="149"/>
    </location>
</feature>
<dbReference type="RefSeq" id="WP_244567546.1">
    <property type="nucleotide sequence ID" value="NZ_LT670818.1"/>
</dbReference>
<organism evidence="3 4">
    <name type="scientific">Bradyrhizobium erythrophlei</name>
    <dbReference type="NCBI Taxonomy" id="1437360"/>
    <lineage>
        <taxon>Bacteria</taxon>
        <taxon>Pseudomonadati</taxon>
        <taxon>Pseudomonadota</taxon>
        <taxon>Alphaproteobacteria</taxon>
        <taxon>Hyphomicrobiales</taxon>
        <taxon>Nitrobacteraceae</taxon>
        <taxon>Bradyrhizobium</taxon>
    </lineage>
</organism>
<gene>
    <name evidence="3" type="ORF">SAMN05444169_4766</name>
</gene>
<dbReference type="AlphaFoldDB" id="A0A1M5NNU0"/>